<proteinExistence type="predicted"/>
<accession>A0ACC2IW82</accession>
<evidence type="ECO:0000313" key="1">
    <source>
        <dbReference type="EMBL" id="KAJ8119425.1"/>
    </source>
</evidence>
<protein>
    <submittedName>
        <fullName evidence="1">Uncharacterized protein</fullName>
    </submittedName>
</protein>
<gene>
    <name evidence="1" type="ORF">ONZ43_g3616</name>
</gene>
<sequence length="334" mass="38549">MTELIKSQIAYDLVSHHALGGGSYVFKSNYPAYLKTLLSDPEQRTELNIVIQPNCSPHIGALCSLGLTFVVTRRMLDIGLDVSITCDLWDRANGGQTTIDGVVYQRTLRDVGKFQRFLPDYVEILRILGDTYHVNYRLRLEEEFLSNSEIPGVVRDIILKRDYYAKYLAPEKGFLAIRSACPQCGLIEKYGTKNMYAEDGSSVSFECPIHGRFSYNIHTQANQLHFNCQLFNLVLGLFYERVPYNYIEICGGDYAGFWQEQLMWRFLSRPIIIVYTPLISDWSSCKISKSMYLQKAGYDYLCRAGQEYLLNYDVFRKQGKNISVLWKEIEIWVD</sequence>
<evidence type="ECO:0000313" key="2">
    <source>
        <dbReference type="Proteomes" id="UP001153334"/>
    </source>
</evidence>
<name>A0ACC2IW82_9PEZI</name>
<dbReference type="EMBL" id="JAPESX010000865">
    <property type="protein sequence ID" value="KAJ8119425.1"/>
    <property type="molecule type" value="Genomic_DNA"/>
</dbReference>
<reference evidence="1" key="1">
    <citation type="submission" date="2022-11" db="EMBL/GenBank/DDBJ databases">
        <title>Genome Sequence of Nemania bipapillata.</title>
        <authorList>
            <person name="Buettner E."/>
        </authorList>
    </citation>
    <scope>NUCLEOTIDE SEQUENCE</scope>
    <source>
        <strain evidence="1">CP14</strain>
    </source>
</reference>
<comment type="caution">
    <text evidence="1">The sequence shown here is derived from an EMBL/GenBank/DDBJ whole genome shotgun (WGS) entry which is preliminary data.</text>
</comment>
<dbReference type="Proteomes" id="UP001153334">
    <property type="component" value="Unassembled WGS sequence"/>
</dbReference>
<keyword evidence="2" id="KW-1185">Reference proteome</keyword>
<organism evidence="1 2">
    <name type="scientific">Nemania bipapillata</name>
    <dbReference type="NCBI Taxonomy" id="110536"/>
    <lineage>
        <taxon>Eukaryota</taxon>
        <taxon>Fungi</taxon>
        <taxon>Dikarya</taxon>
        <taxon>Ascomycota</taxon>
        <taxon>Pezizomycotina</taxon>
        <taxon>Sordariomycetes</taxon>
        <taxon>Xylariomycetidae</taxon>
        <taxon>Xylariales</taxon>
        <taxon>Xylariaceae</taxon>
        <taxon>Nemania</taxon>
    </lineage>
</organism>